<reference evidence="1 2" key="1">
    <citation type="submission" date="2024-06" db="EMBL/GenBank/DDBJ databases">
        <title>Genomic Encyclopedia of Type Strains, Phase IV (KMG-IV): sequencing the most valuable type-strain genomes for metagenomic binning, comparative biology and taxonomic classification.</title>
        <authorList>
            <person name="Goeker M."/>
        </authorList>
    </citation>
    <scope>NUCLEOTIDE SEQUENCE [LARGE SCALE GENOMIC DNA]</scope>
    <source>
        <strain evidence="1 2">DSM 15349</strain>
    </source>
</reference>
<comment type="caution">
    <text evidence="1">The sequence shown here is derived from an EMBL/GenBank/DDBJ whole genome shotgun (WGS) entry which is preliminary data.</text>
</comment>
<evidence type="ECO:0000313" key="2">
    <source>
        <dbReference type="Proteomes" id="UP001549055"/>
    </source>
</evidence>
<dbReference type="Proteomes" id="UP001549055">
    <property type="component" value="Unassembled WGS sequence"/>
</dbReference>
<gene>
    <name evidence="1" type="ORF">ABID27_001704</name>
</gene>
<dbReference type="EMBL" id="JBEPMK010000006">
    <property type="protein sequence ID" value="MET3645061.1"/>
    <property type="molecule type" value="Genomic_DNA"/>
</dbReference>
<keyword evidence="2" id="KW-1185">Reference proteome</keyword>
<accession>A0ABV2JMC4</accession>
<dbReference type="GO" id="GO:0003677">
    <property type="term" value="F:DNA binding"/>
    <property type="evidence" value="ECO:0007669"/>
    <property type="project" value="UniProtKB-KW"/>
</dbReference>
<sequence>MKVDLQIDQGLTEDRVRIEARELSDDVTKLVDYIKQLGETPQLTVRRGEDIHLLPITDIYQLYLADKVLYAKTEKEEFTSHLRLY</sequence>
<evidence type="ECO:0000313" key="1">
    <source>
        <dbReference type="EMBL" id="MET3645061.1"/>
    </source>
</evidence>
<keyword evidence="1" id="KW-0238">DNA-binding</keyword>
<name>A0ABV2JMC4_9STRE</name>
<organism evidence="1 2">
    <name type="scientific">Streptococcus gallinaceus</name>
    <dbReference type="NCBI Taxonomy" id="165758"/>
    <lineage>
        <taxon>Bacteria</taxon>
        <taxon>Bacillati</taxon>
        <taxon>Bacillota</taxon>
        <taxon>Bacilli</taxon>
        <taxon>Lactobacillales</taxon>
        <taxon>Streptococcaceae</taxon>
        <taxon>Streptococcus</taxon>
    </lineage>
</organism>
<protein>
    <submittedName>
        <fullName evidence="1">DNA-binding LytR/AlgR family response regulator</fullName>
    </submittedName>
</protein>
<dbReference type="RefSeq" id="WP_354281540.1">
    <property type="nucleotide sequence ID" value="NZ_JBEPMK010000006.1"/>
</dbReference>
<proteinExistence type="predicted"/>